<proteinExistence type="predicted"/>
<evidence type="ECO:0000313" key="5">
    <source>
        <dbReference type="Proteomes" id="UP000016922"/>
    </source>
</evidence>
<name>S3CXV4_GLAL2</name>
<dbReference type="GO" id="GO:0006508">
    <property type="term" value="P:proteolysis"/>
    <property type="evidence" value="ECO:0007669"/>
    <property type="project" value="InterPro"/>
</dbReference>
<keyword evidence="5" id="KW-1185">Reference proteome</keyword>
<dbReference type="AlphaFoldDB" id="S3CXV4"/>
<dbReference type="RefSeq" id="XP_008088754.1">
    <property type="nucleotide sequence ID" value="XM_008090563.1"/>
</dbReference>
<dbReference type="Pfam" id="PF00082">
    <property type="entry name" value="Peptidase_S8"/>
    <property type="match status" value="1"/>
</dbReference>
<dbReference type="eggNOG" id="ENOG502S098">
    <property type="taxonomic scope" value="Eukaryota"/>
</dbReference>
<protein>
    <submittedName>
        <fullName evidence="4">Subtilisin-like protein</fullName>
    </submittedName>
</protein>
<dbReference type="SUPFAM" id="SSF52743">
    <property type="entry name" value="Subtilisin-like"/>
    <property type="match status" value="1"/>
</dbReference>
<feature type="domain" description="Peptidase S8/S53" evidence="3">
    <location>
        <begin position="752"/>
        <end position="989"/>
    </location>
</feature>
<feature type="region of interest" description="Disordered" evidence="2">
    <location>
        <begin position="351"/>
        <end position="373"/>
    </location>
</feature>
<gene>
    <name evidence="4" type="ORF">GLAREA_08519</name>
</gene>
<dbReference type="InterPro" id="IPR023827">
    <property type="entry name" value="Peptidase_S8_Asp-AS"/>
</dbReference>
<sequence>MIHTVPDFIIDARTCASISGVSKGSKVPSLLVTPATCCQSHTQTTSQRPLNAIAPHIVYLILIMSQHGLKAGGKTPKNAVHGSRKKSNLIEMRKKTTEGFAEILKLDVQHDLTNQMQPYLKFLNQKGDSDQNILHYIIGDVPKFQADDEMSEESFEDCGQSGQLNESLEDALEGFEESDYDQSMPHRRLFEWVVMKCVERLTEPNDSSLTPMQYAISSGRLQVVDWFQKLLLPDKTLKGLEPVSCASLQSKDCSFRLDPVFTEQIQLANHPSDHSSAPSGKNEVCAHKMLATAPGELDKIKSRNETIAKTLVDLMEKSKLLHLLLKDSQVDSNLATFESLVDWCCQEKEEPQEGVHSTQELNPHKPTELNQPLPVKTQPHLYLLEKRDEKGETLLHSAVSRFNQAESAMDPLQNLVRMIELLLEKHPQGIYSLIKNVTPYQVLIMGCMVGTPSPERRSVEEMFKECCIGNIGQKGKTRKTRRQRLDYLYPDKRKERNIEFDLSAVREPITAEWLDHLDFCNIQYETVLEYLRLPPVPSAQKHSSSASVTQSNIFDRQGYSDVYASVFEWLKGKGIWKIFRVRVDDICPRPHGDSFIEAALSGFQLDEFDWRKLDIGSDTIINGAPDVKILNLYWSGSRSVLQGWACEDGLCRLENLEKINLIIYMGNDREEALNQYVESFIQRLTNRKPGLQIFPRRVSLDTEGNNKDHGKGLGGSSGRPQHLWLSEMDGFNLSLDNYTFKDANNKRIVPEVRVALIDDGVSIDHGVEDLNTSRQNGSNNGGRSYRSKYKVAGGTSFYESTLEDSEFRQYFVGPGGHGNTMADFINRVCPNVRLFAIRVNDAGRNTTGARFTVKSCAEAITWAVETCKADIISMSWSFQSDAQAKINPDDVQLFREAIGKAIAQKKILFASLHDQGSTLDYKTFLPMGIQGVIRIGSSTSYGKPSDMNSDGSIEFALPGEKVENHASGKEVTGSSVATAIAAGLGALIIYCADVAKALGIDVRRDPRDMETMRLAFTKMVPAEQPKCPTPYTVFPKVMPLDKGAEKAKEELQRIMINLGF</sequence>
<dbReference type="Gene3D" id="3.40.50.200">
    <property type="entry name" value="Peptidase S8/S53 domain"/>
    <property type="match status" value="1"/>
</dbReference>
<dbReference type="GO" id="GO:0004252">
    <property type="term" value="F:serine-type endopeptidase activity"/>
    <property type="evidence" value="ECO:0007669"/>
    <property type="project" value="InterPro"/>
</dbReference>
<reference evidence="4 5" key="1">
    <citation type="journal article" date="2013" name="BMC Genomics">
        <title>Genomics-driven discovery of the pneumocandin biosynthetic gene cluster in the fungus Glarea lozoyensis.</title>
        <authorList>
            <person name="Chen L."/>
            <person name="Yue Q."/>
            <person name="Zhang X."/>
            <person name="Xiang M."/>
            <person name="Wang C."/>
            <person name="Li S."/>
            <person name="Che Y."/>
            <person name="Ortiz-Lopez F.J."/>
            <person name="Bills G.F."/>
            <person name="Liu X."/>
            <person name="An Z."/>
        </authorList>
    </citation>
    <scope>NUCLEOTIDE SEQUENCE [LARGE SCALE GENOMIC DNA]</scope>
    <source>
        <strain evidence="5">ATCC 20868 / MF5171</strain>
    </source>
</reference>
<accession>S3CXV4</accession>
<dbReference type="OrthoDB" id="5386278at2759"/>
<dbReference type="GeneID" id="19467567"/>
<evidence type="ECO:0000256" key="1">
    <source>
        <dbReference type="ARBA" id="ARBA00022801"/>
    </source>
</evidence>
<dbReference type="InterPro" id="IPR000209">
    <property type="entry name" value="Peptidase_S8/S53_dom"/>
</dbReference>
<keyword evidence="1" id="KW-0378">Hydrolase</keyword>
<dbReference type="InterPro" id="IPR036852">
    <property type="entry name" value="Peptidase_S8/S53_dom_sf"/>
</dbReference>
<dbReference type="HOGENOM" id="CLU_006016_3_0_1"/>
<evidence type="ECO:0000313" key="4">
    <source>
        <dbReference type="EMBL" id="EPE24666.1"/>
    </source>
</evidence>
<evidence type="ECO:0000256" key="2">
    <source>
        <dbReference type="SAM" id="MobiDB-lite"/>
    </source>
</evidence>
<dbReference type="KEGG" id="glz:GLAREA_08519"/>
<organism evidence="4 5">
    <name type="scientific">Glarea lozoyensis (strain ATCC 20868 / MF5171)</name>
    <dbReference type="NCBI Taxonomy" id="1116229"/>
    <lineage>
        <taxon>Eukaryota</taxon>
        <taxon>Fungi</taxon>
        <taxon>Dikarya</taxon>
        <taxon>Ascomycota</taxon>
        <taxon>Pezizomycotina</taxon>
        <taxon>Leotiomycetes</taxon>
        <taxon>Helotiales</taxon>
        <taxon>Helotiaceae</taxon>
        <taxon>Glarea</taxon>
    </lineage>
</organism>
<dbReference type="EMBL" id="KE145373">
    <property type="protein sequence ID" value="EPE24666.1"/>
    <property type="molecule type" value="Genomic_DNA"/>
</dbReference>
<dbReference type="Proteomes" id="UP000016922">
    <property type="component" value="Unassembled WGS sequence"/>
</dbReference>
<dbReference type="PROSITE" id="PS00136">
    <property type="entry name" value="SUBTILASE_ASP"/>
    <property type="match status" value="1"/>
</dbReference>
<evidence type="ECO:0000259" key="3">
    <source>
        <dbReference type="Pfam" id="PF00082"/>
    </source>
</evidence>